<comment type="caution">
    <text evidence="2">The sequence shown here is derived from an EMBL/GenBank/DDBJ whole genome shotgun (WGS) entry which is preliminary data.</text>
</comment>
<dbReference type="AlphaFoldDB" id="A0A699KDN1"/>
<sequence>INNQNSKSSIFESLSKYNREINSQFFEKNNPTTHLKNEISRFTQRFEETFREAWERFKKILRACPHHGFSELTQIDTFYNGFNEQDQDSLNAVTGENLLIEEACVICGGAHPYYDCIAIDSNISSACVTTGSGSLPSNTVDNLRGNLKAITTRSSVSYDGPPICPHTSSLPKVVERVPEVTKDTVQPSIENIQPPVAQTQVPIDEVVVALKPKPTIPYPSRV</sequence>
<name>A0A699KDN1_TANCI</name>
<evidence type="ECO:0000259" key="1">
    <source>
        <dbReference type="Pfam" id="PF03732"/>
    </source>
</evidence>
<dbReference type="GO" id="GO:0003964">
    <property type="term" value="F:RNA-directed DNA polymerase activity"/>
    <property type="evidence" value="ECO:0007669"/>
    <property type="project" value="UniProtKB-KW"/>
</dbReference>
<evidence type="ECO:0000313" key="2">
    <source>
        <dbReference type="EMBL" id="GFA84991.1"/>
    </source>
</evidence>
<gene>
    <name evidence="2" type="ORF">Tci_656963</name>
</gene>
<organism evidence="2">
    <name type="scientific">Tanacetum cinerariifolium</name>
    <name type="common">Dalmatian daisy</name>
    <name type="synonym">Chrysanthemum cinerariifolium</name>
    <dbReference type="NCBI Taxonomy" id="118510"/>
    <lineage>
        <taxon>Eukaryota</taxon>
        <taxon>Viridiplantae</taxon>
        <taxon>Streptophyta</taxon>
        <taxon>Embryophyta</taxon>
        <taxon>Tracheophyta</taxon>
        <taxon>Spermatophyta</taxon>
        <taxon>Magnoliopsida</taxon>
        <taxon>eudicotyledons</taxon>
        <taxon>Gunneridae</taxon>
        <taxon>Pentapetalae</taxon>
        <taxon>asterids</taxon>
        <taxon>campanulids</taxon>
        <taxon>Asterales</taxon>
        <taxon>Asteraceae</taxon>
        <taxon>Asteroideae</taxon>
        <taxon>Anthemideae</taxon>
        <taxon>Anthemidinae</taxon>
        <taxon>Tanacetum</taxon>
    </lineage>
</organism>
<dbReference type="EMBL" id="BKCJ010500093">
    <property type="protein sequence ID" value="GFA84991.1"/>
    <property type="molecule type" value="Genomic_DNA"/>
</dbReference>
<dbReference type="InterPro" id="IPR005162">
    <property type="entry name" value="Retrotrans_gag_dom"/>
</dbReference>
<protein>
    <submittedName>
        <fullName evidence="2">Reverse transcriptase domain-containing protein</fullName>
    </submittedName>
</protein>
<feature type="domain" description="Retrotransposon gag" evidence="1">
    <location>
        <begin position="8"/>
        <end position="83"/>
    </location>
</feature>
<keyword evidence="2" id="KW-0548">Nucleotidyltransferase</keyword>
<accession>A0A699KDN1</accession>
<proteinExistence type="predicted"/>
<dbReference type="PANTHER" id="PTHR33223">
    <property type="entry name" value="CCHC-TYPE DOMAIN-CONTAINING PROTEIN"/>
    <property type="match status" value="1"/>
</dbReference>
<feature type="non-terminal residue" evidence="2">
    <location>
        <position position="1"/>
    </location>
</feature>
<reference evidence="2" key="1">
    <citation type="journal article" date="2019" name="Sci. Rep.">
        <title>Draft genome of Tanacetum cinerariifolium, the natural source of mosquito coil.</title>
        <authorList>
            <person name="Yamashiro T."/>
            <person name="Shiraishi A."/>
            <person name="Satake H."/>
            <person name="Nakayama K."/>
        </authorList>
    </citation>
    <scope>NUCLEOTIDE SEQUENCE</scope>
</reference>
<dbReference type="PANTHER" id="PTHR33223:SF11">
    <property type="entry name" value="ELEMENT PROTEIN, PUTATIVE-RELATED"/>
    <property type="match status" value="1"/>
</dbReference>
<keyword evidence="2" id="KW-0695">RNA-directed DNA polymerase</keyword>
<dbReference type="Pfam" id="PF03732">
    <property type="entry name" value="Retrotrans_gag"/>
    <property type="match status" value="1"/>
</dbReference>
<keyword evidence="2" id="KW-0808">Transferase</keyword>